<dbReference type="EMBL" id="SNXS01000005">
    <property type="protein sequence ID" value="TDP63157.1"/>
    <property type="molecule type" value="Genomic_DNA"/>
</dbReference>
<evidence type="ECO:0000313" key="2">
    <source>
        <dbReference type="Proteomes" id="UP000295361"/>
    </source>
</evidence>
<dbReference type="InParanoid" id="A0A4R6QJ49"/>
<comment type="caution">
    <text evidence="1">The sequence shown here is derived from an EMBL/GenBank/DDBJ whole genome shotgun (WGS) entry which is preliminary data.</text>
</comment>
<reference evidence="1 2" key="1">
    <citation type="submission" date="2019-03" db="EMBL/GenBank/DDBJ databases">
        <title>Genomic Encyclopedia of Type Strains, Phase IV (KMG-IV): sequencing the most valuable type-strain genomes for metagenomic binning, comparative biology and taxonomic classification.</title>
        <authorList>
            <person name="Goeker M."/>
        </authorList>
    </citation>
    <scope>NUCLEOTIDE SEQUENCE [LARGE SCALE GENOMIC DNA]</scope>
    <source>
        <strain evidence="1 2">DSM 16998</strain>
    </source>
</reference>
<dbReference type="RefSeq" id="WP_133702342.1">
    <property type="nucleotide sequence ID" value="NZ_SNXS01000005.1"/>
</dbReference>
<evidence type="ECO:0000313" key="1">
    <source>
        <dbReference type="EMBL" id="TDP63157.1"/>
    </source>
</evidence>
<dbReference type="OrthoDB" id="6105877at2"/>
<organism evidence="1 2">
    <name type="scientific">Roseateles toxinivorans</name>
    <dbReference type="NCBI Taxonomy" id="270368"/>
    <lineage>
        <taxon>Bacteria</taxon>
        <taxon>Pseudomonadati</taxon>
        <taxon>Pseudomonadota</taxon>
        <taxon>Betaproteobacteria</taxon>
        <taxon>Burkholderiales</taxon>
        <taxon>Sphaerotilaceae</taxon>
        <taxon>Roseateles</taxon>
    </lineage>
</organism>
<dbReference type="AlphaFoldDB" id="A0A4R6QJ49"/>
<keyword evidence="2" id="KW-1185">Reference proteome</keyword>
<dbReference type="Proteomes" id="UP000295361">
    <property type="component" value="Unassembled WGS sequence"/>
</dbReference>
<sequence>MISTKFSGYRRDGRRVLPFDLGGDAPPPPDYTPMANASAETARLSAEMSQKQLDEAKRQYDNNMGIARPIVDAQLQVMQQGLAQGQDYYDYMKSRQRPVEDALQSAALADNSSRDAAERQAIIDARNGLAGKVGDVGARQRAFGMEAAGQLDERLGGVADRYRSSTGSALDDYRADSQRYSDESGAINSNFRATSAAEMARLYGIFGDSVSRLDSSLGESDAAMRAAAASASGAASSIMSNSGRYEGQINDDIALYTGGNDAIRKRYGTDIENDAALAMADARTGQANATNSAIRQAMRYGLNTSSIASDTALKAAQAQAAAANGTRVASTDRYRATVGEGIGMRQNLMNSSNSAAIAAANAQLAAAQMASSGANNRGSNALSRAGFVQSAASDITGKALDSARTWAAQGLGALGDRAGMDGNYANARFQTAGAQAGMDATTAGTIYDARKAASDGGFASELSSADILATSPSLARDLRINDDSRSNARLLDAAGLYRNMPGASAGAYGLAVNAGNSANANNMAPGQSYMQGMNSANSTTLSGRQIAQQGLGSILGAQTSYASLLANQDSGAMGAFGTIAGSAITAF</sequence>
<name>A0A4R6QJ49_9BURK</name>
<accession>A0A4R6QJ49</accession>
<gene>
    <name evidence="1" type="ORF">DES47_105158</name>
</gene>
<proteinExistence type="predicted"/>
<protein>
    <submittedName>
        <fullName evidence="1">Uncharacterized protein</fullName>
    </submittedName>
</protein>